<evidence type="ECO:0000259" key="1">
    <source>
        <dbReference type="PROSITE" id="PS50181"/>
    </source>
</evidence>
<dbReference type="AlphaFoldDB" id="A0AA88QR96"/>
<evidence type="ECO:0000313" key="2">
    <source>
        <dbReference type="EMBL" id="KAK2967760.1"/>
    </source>
</evidence>
<name>A0AA88QR96_9ASTE</name>
<dbReference type="InterPro" id="IPR036047">
    <property type="entry name" value="F-box-like_dom_sf"/>
</dbReference>
<dbReference type="EMBL" id="JAVXUO010002989">
    <property type="protein sequence ID" value="KAK2967760.1"/>
    <property type="molecule type" value="Genomic_DNA"/>
</dbReference>
<accession>A0AA88QR96</accession>
<protein>
    <recommendedName>
        <fullName evidence="1">F-box domain-containing protein</fullName>
    </recommendedName>
</protein>
<dbReference type="CDD" id="cd09917">
    <property type="entry name" value="F-box_SF"/>
    <property type="match status" value="1"/>
</dbReference>
<dbReference type="SMART" id="SM00256">
    <property type="entry name" value="FBOX"/>
    <property type="match status" value="1"/>
</dbReference>
<dbReference type="PROSITE" id="PS50181">
    <property type="entry name" value="FBOX"/>
    <property type="match status" value="1"/>
</dbReference>
<proteinExistence type="predicted"/>
<evidence type="ECO:0000313" key="3">
    <source>
        <dbReference type="Proteomes" id="UP001187471"/>
    </source>
</evidence>
<sequence>MEGRRLPATNCVGFCLLPSELMEYIFTRLASPDICRLRCVSKPIASILREREFVLNHNDQHRSSTWLFFYNKPADHDDAALHGFTDRSNRWFKIVVHDLLKSVVPSGEYLYFLTASGSNFLFALNTRNEVVLVNPMTRTVRKILCPSKIFSGPDTRIKLLIGPPGSDRFCILHNQINCHKNFFVYDSNTDLWQTRSLNERVDLSLVSGCVLLSVVDWFSKGTDIVCVSQRDHPEAVSIWLGLAYADSSWKRQDRLHSYRVIGDGKMVVVRSDSIDDKNHRVRMLKGVQLWGLTANGKRGKFISQTSREIVAEIKNPYGMIKGCLEERNGAIRVALMFNFQGVWDIIWLSYDIGRRNWTRVVLPSCQMKGSSMAGISFSSGLTAPTDRSNRWFKVLIVDTLKQMIPRCEDLYSLTASGDHFLFALNTSQEYNSKTDKWHSTVARENFGALQRCNGREGDRSFLSIFNGRNESVLIATGSQGETPRGGTAKISRSRERRGAMGRWIRWGNAINRLQVYGDGNMVIARSEGVDVAKSNTKLLKHWEFISNVPSELIDQIKKPYGVMMGCLEERKGTVSVVLMSNFEGVWDIIWLCYGKGGRQWTWVPLPDCKMKGSNLAGIAFSSGLTLS</sequence>
<organism evidence="2 3">
    <name type="scientific">Escallonia rubra</name>
    <dbReference type="NCBI Taxonomy" id="112253"/>
    <lineage>
        <taxon>Eukaryota</taxon>
        <taxon>Viridiplantae</taxon>
        <taxon>Streptophyta</taxon>
        <taxon>Embryophyta</taxon>
        <taxon>Tracheophyta</taxon>
        <taxon>Spermatophyta</taxon>
        <taxon>Magnoliopsida</taxon>
        <taxon>eudicotyledons</taxon>
        <taxon>Gunneridae</taxon>
        <taxon>Pentapetalae</taxon>
        <taxon>asterids</taxon>
        <taxon>campanulids</taxon>
        <taxon>Escalloniales</taxon>
        <taxon>Escalloniaceae</taxon>
        <taxon>Escallonia</taxon>
    </lineage>
</organism>
<gene>
    <name evidence="2" type="ORF">RJ640_029656</name>
</gene>
<dbReference type="InterPro" id="IPR001810">
    <property type="entry name" value="F-box_dom"/>
</dbReference>
<keyword evidence="3" id="KW-1185">Reference proteome</keyword>
<dbReference type="InterPro" id="IPR050796">
    <property type="entry name" value="SCF_F-box_component"/>
</dbReference>
<dbReference type="PANTHER" id="PTHR31672">
    <property type="entry name" value="BNACNNG10540D PROTEIN"/>
    <property type="match status" value="1"/>
</dbReference>
<comment type="caution">
    <text evidence="2">The sequence shown here is derived from an EMBL/GenBank/DDBJ whole genome shotgun (WGS) entry which is preliminary data.</text>
</comment>
<reference evidence="2" key="1">
    <citation type="submission" date="2022-12" db="EMBL/GenBank/DDBJ databases">
        <title>Draft genome assemblies for two species of Escallonia (Escalloniales).</title>
        <authorList>
            <person name="Chanderbali A."/>
            <person name="Dervinis C."/>
            <person name="Anghel I."/>
            <person name="Soltis D."/>
            <person name="Soltis P."/>
            <person name="Zapata F."/>
        </authorList>
    </citation>
    <scope>NUCLEOTIDE SEQUENCE</scope>
    <source>
        <strain evidence="2">UCBG92.1500</strain>
        <tissue evidence="2">Leaf</tissue>
    </source>
</reference>
<dbReference type="Proteomes" id="UP001187471">
    <property type="component" value="Unassembled WGS sequence"/>
</dbReference>
<dbReference type="Pfam" id="PF00646">
    <property type="entry name" value="F-box"/>
    <property type="match status" value="1"/>
</dbReference>
<dbReference type="SUPFAM" id="SSF81383">
    <property type="entry name" value="F-box domain"/>
    <property type="match status" value="1"/>
</dbReference>
<feature type="domain" description="F-box" evidence="1">
    <location>
        <begin position="11"/>
        <end position="57"/>
    </location>
</feature>